<protein>
    <recommendedName>
        <fullName evidence="4">Holin (3TMs family)</fullName>
    </recommendedName>
</protein>
<comment type="caution">
    <text evidence="2">The sequence shown here is derived from an EMBL/GenBank/DDBJ whole genome shotgun (WGS) entry which is preliminary data.</text>
</comment>
<feature type="transmembrane region" description="Helical" evidence="1">
    <location>
        <begin position="66"/>
        <end position="89"/>
    </location>
</feature>
<evidence type="ECO:0000313" key="2">
    <source>
        <dbReference type="EMBL" id="MFC7287278.1"/>
    </source>
</evidence>
<proteinExistence type="predicted"/>
<dbReference type="RefSeq" id="WP_382270381.1">
    <property type="nucleotide sequence ID" value="NZ_JBHTBU010000001.1"/>
</dbReference>
<evidence type="ECO:0008006" key="4">
    <source>
        <dbReference type="Google" id="ProtNLM"/>
    </source>
</evidence>
<accession>A0ABW2I8F1</accession>
<keyword evidence="3" id="KW-1185">Reference proteome</keyword>
<keyword evidence="1" id="KW-0812">Transmembrane</keyword>
<feature type="transmembrane region" description="Helical" evidence="1">
    <location>
        <begin position="27"/>
        <end position="46"/>
    </location>
</feature>
<evidence type="ECO:0000256" key="1">
    <source>
        <dbReference type="SAM" id="Phobius"/>
    </source>
</evidence>
<organism evidence="2 3">
    <name type="scientific">Herminiimonas glaciei</name>
    <dbReference type="NCBI Taxonomy" id="523788"/>
    <lineage>
        <taxon>Bacteria</taxon>
        <taxon>Pseudomonadati</taxon>
        <taxon>Pseudomonadota</taxon>
        <taxon>Betaproteobacteria</taxon>
        <taxon>Burkholderiales</taxon>
        <taxon>Oxalobacteraceae</taxon>
        <taxon>Herminiimonas</taxon>
    </lineage>
</organism>
<keyword evidence="1" id="KW-1133">Transmembrane helix</keyword>
<evidence type="ECO:0000313" key="3">
    <source>
        <dbReference type="Proteomes" id="UP001596542"/>
    </source>
</evidence>
<keyword evidence="1" id="KW-0472">Membrane</keyword>
<name>A0ABW2I8F1_9BURK</name>
<dbReference type="Proteomes" id="UP001596542">
    <property type="component" value="Unassembled WGS sequence"/>
</dbReference>
<gene>
    <name evidence="2" type="ORF">ACFQPC_04425</name>
</gene>
<sequence length="99" mass="11457">MEFRKQLEIQNLQPRTPEQIRALRRQLRIFGIGFIGFGICGFFIPVSEVAPRSLWWLVSIIGAENVRNIFLTLMVLLGMAIFGASFMKVRYPPSLKKMR</sequence>
<reference evidence="3" key="1">
    <citation type="journal article" date="2019" name="Int. J. Syst. Evol. Microbiol.">
        <title>The Global Catalogue of Microorganisms (GCM) 10K type strain sequencing project: providing services to taxonomists for standard genome sequencing and annotation.</title>
        <authorList>
            <consortium name="The Broad Institute Genomics Platform"/>
            <consortium name="The Broad Institute Genome Sequencing Center for Infectious Disease"/>
            <person name="Wu L."/>
            <person name="Ma J."/>
        </authorList>
    </citation>
    <scope>NUCLEOTIDE SEQUENCE [LARGE SCALE GENOMIC DNA]</scope>
    <source>
        <strain evidence="3">KACC 12508</strain>
    </source>
</reference>
<dbReference type="EMBL" id="JBHTBU010000001">
    <property type="protein sequence ID" value="MFC7287278.1"/>
    <property type="molecule type" value="Genomic_DNA"/>
</dbReference>